<feature type="compositionally biased region" description="Polar residues" evidence="8">
    <location>
        <begin position="47"/>
        <end position="58"/>
    </location>
</feature>
<dbReference type="EMBL" id="JAAAJA010000547">
    <property type="protein sequence ID" value="KAG0252080.1"/>
    <property type="molecule type" value="Genomic_DNA"/>
</dbReference>
<feature type="region of interest" description="Disordered" evidence="8">
    <location>
        <begin position="22"/>
        <end position="68"/>
    </location>
</feature>
<dbReference type="PANTHER" id="PTHR20961">
    <property type="entry name" value="GLYCOSYLTRANSFERASE"/>
    <property type="match status" value="1"/>
</dbReference>
<evidence type="ECO:0000259" key="9">
    <source>
        <dbReference type="Pfam" id="PF04577"/>
    </source>
</evidence>
<reference evidence="10" key="1">
    <citation type="journal article" date="2020" name="Fungal Divers.">
        <title>Resolving the Mortierellaceae phylogeny through synthesis of multi-gene phylogenetics and phylogenomics.</title>
        <authorList>
            <person name="Vandepol N."/>
            <person name="Liber J."/>
            <person name="Desiro A."/>
            <person name="Na H."/>
            <person name="Kennedy M."/>
            <person name="Barry K."/>
            <person name="Grigoriev I.V."/>
            <person name="Miller A.N."/>
            <person name="O'Donnell K."/>
            <person name="Stajich J.E."/>
            <person name="Bonito G."/>
        </authorList>
    </citation>
    <scope>NUCLEOTIDE SEQUENCE</scope>
    <source>
        <strain evidence="10">KOD948</strain>
    </source>
</reference>
<feature type="compositionally biased region" description="Polar residues" evidence="8">
    <location>
        <begin position="280"/>
        <end position="294"/>
    </location>
</feature>
<keyword evidence="11" id="KW-1185">Reference proteome</keyword>
<keyword evidence="6" id="KW-0472">Membrane</keyword>
<evidence type="ECO:0000256" key="5">
    <source>
        <dbReference type="ARBA" id="ARBA00022989"/>
    </source>
</evidence>
<dbReference type="InterPro" id="IPR007657">
    <property type="entry name" value="Glycosyltransferase_61"/>
</dbReference>
<dbReference type="OrthoDB" id="529273at2759"/>
<comment type="subcellular location">
    <subcellularLocation>
        <location evidence="1">Membrane</location>
        <topology evidence="1">Single-pass membrane protein</topology>
    </subcellularLocation>
</comment>
<dbReference type="Proteomes" id="UP000726737">
    <property type="component" value="Unassembled WGS sequence"/>
</dbReference>
<evidence type="ECO:0000256" key="3">
    <source>
        <dbReference type="ARBA" id="ARBA00022679"/>
    </source>
</evidence>
<keyword evidence="5" id="KW-1133">Transmembrane helix</keyword>
<feature type="region of interest" description="Disordered" evidence="8">
    <location>
        <begin position="210"/>
        <end position="231"/>
    </location>
</feature>
<sequence>MALMTLLCRSQKRTIVIEATQSLKRSKSQKPLGPVPTTTYPRKKRTQSQTDDPVNQENLSKKHPKGQPVIRRSRVGRVLAAKSGTLLATMKRFGATKNSWTFRNGRFAYDDVKLQGRWEMEHFFPTGKELVLSQYELATDFQTLPPSDAPICFKRAVIGLGSQCALSYCEKNIPTEVYQSFREELSEYYWDKPETWSKHLTTSRDAIEKDVAKAQAQQTSEDRQQDLKKSDKSPLKCLDLARYYNFEGVSEGHSLEQGEKPNRVGQQYPDTADPEENYRNEYQQPSTPDNNTQGESKRQLVVGIIQREKSRKVINDQDLIMGLVQAGFRVKWMSFDHGCGLAETAYLLRDVNVLISPHGNAIGTSVFMPNDAVPTIISVDNSRYRESNYVDDAAKERCPLYKDLEGGAKVLQNAPLVLGLPPSMIKTDADKKLMSFEERQQMIQHNREYVASHADARALAYQELEEMIQADVSSALVGKYGEDIWSFYANFWKAIPRYVDVPRVVKFVQGLQADSDQEKESGKAVGKYEHFINYVRKSQACGSEICTDILERNVADDTSAFGQHSIDNVALWGQPTLESAKLRVGVKDVKDWQFDVQL</sequence>
<gene>
    <name evidence="10" type="ORF">BG011_007212</name>
</gene>
<dbReference type="Pfam" id="PF04577">
    <property type="entry name" value="Glyco_transf_61"/>
    <property type="match status" value="1"/>
</dbReference>
<keyword evidence="2" id="KW-0328">Glycosyltransferase</keyword>
<feature type="compositionally biased region" description="Basic and acidic residues" evidence="8">
    <location>
        <begin position="253"/>
        <end position="262"/>
    </location>
</feature>
<proteinExistence type="predicted"/>
<evidence type="ECO:0000256" key="1">
    <source>
        <dbReference type="ARBA" id="ARBA00004167"/>
    </source>
</evidence>
<dbReference type="AlphaFoldDB" id="A0A9P6TYY2"/>
<name>A0A9P6TYY2_9FUNG</name>
<evidence type="ECO:0000256" key="2">
    <source>
        <dbReference type="ARBA" id="ARBA00022676"/>
    </source>
</evidence>
<keyword evidence="7" id="KW-0325">Glycoprotein</keyword>
<evidence type="ECO:0000313" key="10">
    <source>
        <dbReference type="EMBL" id="KAG0252080.1"/>
    </source>
</evidence>
<dbReference type="InterPro" id="IPR049625">
    <property type="entry name" value="Glyco_transf_61_cat"/>
</dbReference>
<organism evidence="10 11">
    <name type="scientific">Mortierella polycephala</name>
    <dbReference type="NCBI Taxonomy" id="41804"/>
    <lineage>
        <taxon>Eukaryota</taxon>
        <taxon>Fungi</taxon>
        <taxon>Fungi incertae sedis</taxon>
        <taxon>Mucoromycota</taxon>
        <taxon>Mortierellomycotina</taxon>
        <taxon>Mortierellomycetes</taxon>
        <taxon>Mortierellales</taxon>
        <taxon>Mortierellaceae</taxon>
        <taxon>Mortierella</taxon>
    </lineage>
</organism>
<dbReference type="GO" id="GO:0016020">
    <property type="term" value="C:membrane"/>
    <property type="evidence" value="ECO:0007669"/>
    <property type="project" value="UniProtKB-SubCell"/>
</dbReference>
<protein>
    <recommendedName>
        <fullName evidence="9">Glycosyltransferase 61 catalytic domain-containing protein</fullName>
    </recommendedName>
</protein>
<dbReference type="GO" id="GO:0016757">
    <property type="term" value="F:glycosyltransferase activity"/>
    <property type="evidence" value="ECO:0007669"/>
    <property type="project" value="UniProtKB-KW"/>
</dbReference>
<feature type="compositionally biased region" description="Basic and acidic residues" evidence="8">
    <location>
        <begin position="220"/>
        <end position="231"/>
    </location>
</feature>
<evidence type="ECO:0000256" key="6">
    <source>
        <dbReference type="ARBA" id="ARBA00023136"/>
    </source>
</evidence>
<accession>A0A9P6TYY2</accession>
<evidence type="ECO:0000256" key="8">
    <source>
        <dbReference type="SAM" id="MobiDB-lite"/>
    </source>
</evidence>
<keyword evidence="3" id="KW-0808">Transferase</keyword>
<feature type="region of interest" description="Disordered" evidence="8">
    <location>
        <begin position="252"/>
        <end position="297"/>
    </location>
</feature>
<keyword evidence="4" id="KW-0812">Transmembrane</keyword>
<dbReference type="PANTHER" id="PTHR20961:SF38">
    <property type="entry name" value="PROTEIN O-LINKED-MANNOSE BETA-1,4-N-ACETYLGLUCOSAMINYLTRANSFERASE 2"/>
    <property type="match status" value="1"/>
</dbReference>
<evidence type="ECO:0000256" key="4">
    <source>
        <dbReference type="ARBA" id="ARBA00022692"/>
    </source>
</evidence>
<comment type="caution">
    <text evidence="10">The sequence shown here is derived from an EMBL/GenBank/DDBJ whole genome shotgun (WGS) entry which is preliminary data.</text>
</comment>
<evidence type="ECO:0000256" key="7">
    <source>
        <dbReference type="ARBA" id="ARBA00023180"/>
    </source>
</evidence>
<evidence type="ECO:0000313" key="11">
    <source>
        <dbReference type="Proteomes" id="UP000726737"/>
    </source>
</evidence>
<feature type="domain" description="Glycosyltransferase 61 catalytic" evidence="9">
    <location>
        <begin position="300"/>
        <end position="372"/>
    </location>
</feature>